<dbReference type="Proteomes" id="UP000236641">
    <property type="component" value="Unassembled WGS sequence"/>
</dbReference>
<reference evidence="2 3" key="1">
    <citation type="submission" date="2018-01" db="EMBL/GenBank/DDBJ databases">
        <title>The draft genome of Hanstruepera neustonica JCM19743.</title>
        <authorList>
            <person name="He R.-H."/>
            <person name="Du Z.-J."/>
        </authorList>
    </citation>
    <scope>NUCLEOTIDE SEQUENCE [LARGE SCALE GENOMIC DNA]</scope>
    <source>
        <strain evidence="2 3">JCM19743</strain>
    </source>
</reference>
<protein>
    <submittedName>
        <fullName evidence="2">Uncharacterized protein</fullName>
    </submittedName>
</protein>
<sequence length="237" mass="27626">MLKFFRHIRQNLLAENKTGKYLKYAIGEIVLVVIGILIALQINNWNDHRKTQKYEQEILSLINQNLKSDSIALSIELQKAKDAILTTDLILEQVSNDKYNDSLKHWLAKIICFERFRAKSSAFEVLKAKGIETISENTIQQELIAYYDESLYNVYQAMEDVESAFNLDWVPILKSDFKDFQWRVSCEPIDSKAFFTKPSTITQIKLFNDNRKGNVRHIESALIKITEIRHLIKVLNK</sequence>
<dbReference type="OrthoDB" id="821805at2"/>
<dbReference type="EMBL" id="POWF01000002">
    <property type="protein sequence ID" value="PNQ73740.1"/>
    <property type="molecule type" value="Genomic_DNA"/>
</dbReference>
<evidence type="ECO:0000256" key="1">
    <source>
        <dbReference type="SAM" id="Phobius"/>
    </source>
</evidence>
<gene>
    <name evidence="2" type="ORF">C1T31_05240</name>
</gene>
<dbReference type="Pfam" id="PF19578">
    <property type="entry name" value="DUF6090"/>
    <property type="match status" value="1"/>
</dbReference>
<evidence type="ECO:0000313" key="3">
    <source>
        <dbReference type="Proteomes" id="UP000236641"/>
    </source>
</evidence>
<dbReference type="RefSeq" id="WP_103051437.1">
    <property type="nucleotide sequence ID" value="NZ_POWF01000002.1"/>
</dbReference>
<comment type="caution">
    <text evidence="2">The sequence shown here is derived from an EMBL/GenBank/DDBJ whole genome shotgun (WGS) entry which is preliminary data.</text>
</comment>
<name>A0A2K1E0C4_9FLAO</name>
<keyword evidence="1" id="KW-0472">Membrane</keyword>
<dbReference type="AlphaFoldDB" id="A0A2K1E0C4"/>
<evidence type="ECO:0000313" key="2">
    <source>
        <dbReference type="EMBL" id="PNQ73740.1"/>
    </source>
</evidence>
<keyword evidence="1" id="KW-0812">Transmembrane</keyword>
<keyword evidence="1" id="KW-1133">Transmembrane helix</keyword>
<feature type="transmembrane region" description="Helical" evidence="1">
    <location>
        <begin position="21"/>
        <end position="42"/>
    </location>
</feature>
<organism evidence="2 3">
    <name type="scientific">Hanstruepera neustonica</name>
    <dbReference type="NCBI Taxonomy" id="1445657"/>
    <lineage>
        <taxon>Bacteria</taxon>
        <taxon>Pseudomonadati</taxon>
        <taxon>Bacteroidota</taxon>
        <taxon>Flavobacteriia</taxon>
        <taxon>Flavobacteriales</taxon>
        <taxon>Flavobacteriaceae</taxon>
        <taxon>Hanstruepera</taxon>
    </lineage>
</organism>
<dbReference type="InterPro" id="IPR045749">
    <property type="entry name" value="DUF6090"/>
</dbReference>
<keyword evidence="3" id="KW-1185">Reference proteome</keyword>
<accession>A0A2K1E0C4</accession>
<proteinExistence type="predicted"/>